<dbReference type="AlphaFoldDB" id="A0A7I9Z447"/>
<keyword evidence="1" id="KW-0732">Signal</keyword>
<accession>A0A7I9Z447</accession>
<dbReference type="RefSeq" id="WP_372460810.1">
    <property type="nucleotide sequence ID" value="NZ_BLLA01000001.1"/>
</dbReference>
<sequence>MGSFVRPAARAVAGGMAACAASVAMLFPAAGSAAADVPMDDPEPAPVSSLPNCTAADLAQVSAGVAAATSAYLFTHPDVNAYFTSLKGQPRSDMRDQLKQYMDANPQTHTDLEGIRQPLTDFQNRCR</sequence>
<organism evidence="3 4">
    <name type="scientific">Mycobacterium timonense</name>
    <dbReference type="NCBI Taxonomy" id="701043"/>
    <lineage>
        <taxon>Bacteria</taxon>
        <taxon>Bacillati</taxon>
        <taxon>Actinomycetota</taxon>
        <taxon>Actinomycetes</taxon>
        <taxon>Mycobacteriales</taxon>
        <taxon>Mycobacteriaceae</taxon>
        <taxon>Mycobacterium</taxon>
        <taxon>Mycobacterium avium complex (MAC)</taxon>
    </lineage>
</organism>
<dbReference type="GO" id="GO:0020037">
    <property type="term" value="F:heme binding"/>
    <property type="evidence" value="ECO:0007669"/>
    <property type="project" value="InterPro"/>
</dbReference>
<evidence type="ECO:0000259" key="2">
    <source>
        <dbReference type="Pfam" id="PF16525"/>
    </source>
</evidence>
<reference evidence="3 4" key="1">
    <citation type="journal article" date="2019" name="Emerg. Microbes Infect.">
        <title>Comprehensive subspecies identification of 175 nontuberculous mycobacteria species based on 7547 genomic profiles.</title>
        <authorList>
            <person name="Matsumoto Y."/>
            <person name="Kinjo T."/>
            <person name="Motooka D."/>
            <person name="Nabeya D."/>
            <person name="Jung N."/>
            <person name="Uechi K."/>
            <person name="Horii T."/>
            <person name="Iida T."/>
            <person name="Fujita J."/>
            <person name="Nakamura S."/>
        </authorList>
    </citation>
    <scope>NUCLEOTIDE SEQUENCE [LARGE SCALE GENOMIC DNA]</scope>
    <source>
        <strain evidence="3 4">JCM 30726</strain>
    </source>
</reference>
<dbReference type="Gene3D" id="1.20.20.20">
    <property type="entry name" value="Haemophore, haem-binding domain"/>
    <property type="match status" value="1"/>
</dbReference>
<dbReference type="EMBL" id="BLLA01000001">
    <property type="protein sequence ID" value="GFG95487.1"/>
    <property type="molecule type" value="Genomic_DNA"/>
</dbReference>
<name>A0A7I9Z447_9MYCO</name>
<protein>
    <submittedName>
        <fullName evidence="3">Membrane protein</fullName>
    </submittedName>
</protein>
<proteinExistence type="predicted"/>
<keyword evidence="4" id="KW-1185">Reference proteome</keyword>
<dbReference type="Pfam" id="PF16525">
    <property type="entry name" value="MHB"/>
    <property type="match status" value="1"/>
</dbReference>
<comment type="caution">
    <text evidence="3">The sequence shown here is derived from an EMBL/GenBank/DDBJ whole genome shotgun (WGS) entry which is preliminary data.</text>
</comment>
<dbReference type="Proteomes" id="UP000465301">
    <property type="component" value="Unassembled WGS sequence"/>
</dbReference>
<feature type="domain" description="Haemophore haem-binding" evidence="2">
    <location>
        <begin position="51"/>
        <end position="127"/>
    </location>
</feature>
<evidence type="ECO:0000313" key="4">
    <source>
        <dbReference type="Proteomes" id="UP000465301"/>
    </source>
</evidence>
<evidence type="ECO:0000256" key="1">
    <source>
        <dbReference type="SAM" id="SignalP"/>
    </source>
</evidence>
<dbReference type="InterPro" id="IPR038378">
    <property type="entry name" value="MHB_sf"/>
</dbReference>
<gene>
    <name evidence="3" type="ORF">MTIM_13660</name>
</gene>
<feature type="signal peptide" evidence="1">
    <location>
        <begin position="1"/>
        <end position="35"/>
    </location>
</feature>
<dbReference type="InterPro" id="IPR032407">
    <property type="entry name" value="MHB"/>
</dbReference>
<evidence type="ECO:0000313" key="3">
    <source>
        <dbReference type="EMBL" id="GFG95487.1"/>
    </source>
</evidence>
<dbReference type="NCBIfam" id="TIGR04529">
    <property type="entry name" value="MTB_hemophore"/>
    <property type="match status" value="1"/>
</dbReference>
<feature type="chain" id="PRO_5039107928" evidence="1">
    <location>
        <begin position="36"/>
        <end position="127"/>
    </location>
</feature>